<organism evidence="5 6">
    <name type="scientific">Amycolatopsis acidicola</name>
    <dbReference type="NCBI Taxonomy" id="2596893"/>
    <lineage>
        <taxon>Bacteria</taxon>
        <taxon>Bacillati</taxon>
        <taxon>Actinomycetota</taxon>
        <taxon>Actinomycetes</taxon>
        <taxon>Pseudonocardiales</taxon>
        <taxon>Pseudonocardiaceae</taxon>
        <taxon>Amycolatopsis</taxon>
    </lineage>
</organism>
<reference evidence="5" key="1">
    <citation type="submission" date="2019-09" db="EMBL/GenBank/DDBJ databases">
        <authorList>
            <person name="Teo W.F.A."/>
            <person name="Duangmal K."/>
        </authorList>
    </citation>
    <scope>NUCLEOTIDE SEQUENCE [LARGE SCALE GENOMIC DNA]</scope>
    <source>
        <strain evidence="5">K81G1</strain>
    </source>
</reference>
<sequence length="359" mass="37879">MRMTPRRRPTLDDVADAVGVSRATVSNAYNRPDQLSAELRSEVLRTAQRLGYTGPNPIARSLATARTGAIAFMLDTGLSAAFSDPALSITLDALAATVDPGGHALLLLPGGEDGGPRADRVLTAQADLAVAYSLAERAPALRAVHQRGLPLVVIDQPVVPGSARVSIDDRGGAIAAARHLLELGHRRFGILSAQCLSTPRSGPLTYREAADSRFLHYRERLIGYLETLAAAGFSPESVPIWETSGFSREDAILGAGGLLDRGERPTALLCMSDELALAAITAARQRGIEVPGDLSIVGFDDTPAARWGEPPLTTVHQDLVGKGRLAGEFALRLLAGERPSAPTTLDVELIVRASTAPAR</sequence>
<dbReference type="OrthoDB" id="5171752at2"/>
<dbReference type="CDD" id="cd06279">
    <property type="entry name" value="PBP1_LacI-like"/>
    <property type="match status" value="1"/>
</dbReference>
<keyword evidence="3" id="KW-0804">Transcription</keyword>
<dbReference type="SUPFAM" id="SSF53822">
    <property type="entry name" value="Periplasmic binding protein-like I"/>
    <property type="match status" value="1"/>
</dbReference>
<dbReference type="EMBL" id="VMNW02000019">
    <property type="protein sequence ID" value="KAA9160849.1"/>
    <property type="molecule type" value="Genomic_DNA"/>
</dbReference>
<dbReference type="Proteomes" id="UP000319769">
    <property type="component" value="Unassembled WGS sequence"/>
</dbReference>
<dbReference type="SMART" id="SM00354">
    <property type="entry name" value="HTH_LACI"/>
    <property type="match status" value="1"/>
</dbReference>
<dbReference type="InterPro" id="IPR028082">
    <property type="entry name" value="Peripla_BP_I"/>
</dbReference>
<dbReference type="PANTHER" id="PTHR30146">
    <property type="entry name" value="LACI-RELATED TRANSCRIPTIONAL REPRESSOR"/>
    <property type="match status" value="1"/>
</dbReference>
<dbReference type="AlphaFoldDB" id="A0A5N0V330"/>
<dbReference type="InterPro" id="IPR000843">
    <property type="entry name" value="HTH_LacI"/>
</dbReference>
<dbReference type="Gene3D" id="1.10.260.40">
    <property type="entry name" value="lambda repressor-like DNA-binding domains"/>
    <property type="match status" value="1"/>
</dbReference>
<evidence type="ECO:0000256" key="3">
    <source>
        <dbReference type="ARBA" id="ARBA00023163"/>
    </source>
</evidence>
<evidence type="ECO:0000256" key="1">
    <source>
        <dbReference type="ARBA" id="ARBA00023015"/>
    </source>
</evidence>
<dbReference type="InterPro" id="IPR046335">
    <property type="entry name" value="LacI/GalR-like_sensor"/>
</dbReference>
<evidence type="ECO:0000313" key="6">
    <source>
        <dbReference type="Proteomes" id="UP000319769"/>
    </source>
</evidence>
<keyword evidence="1" id="KW-0805">Transcription regulation</keyword>
<dbReference type="Pfam" id="PF13377">
    <property type="entry name" value="Peripla_BP_3"/>
    <property type="match status" value="1"/>
</dbReference>
<dbReference type="Gene3D" id="3.40.50.2300">
    <property type="match status" value="2"/>
</dbReference>
<dbReference type="SUPFAM" id="SSF47413">
    <property type="entry name" value="lambda repressor-like DNA-binding domains"/>
    <property type="match status" value="1"/>
</dbReference>
<dbReference type="PROSITE" id="PS50932">
    <property type="entry name" value="HTH_LACI_2"/>
    <property type="match status" value="1"/>
</dbReference>
<dbReference type="GO" id="GO:0003700">
    <property type="term" value="F:DNA-binding transcription factor activity"/>
    <property type="evidence" value="ECO:0007669"/>
    <property type="project" value="TreeGrafter"/>
</dbReference>
<dbReference type="CDD" id="cd01392">
    <property type="entry name" value="HTH_LacI"/>
    <property type="match status" value="1"/>
</dbReference>
<keyword evidence="2 5" id="KW-0238">DNA-binding</keyword>
<gene>
    <name evidence="5" type="ORF">FPZ12_015630</name>
</gene>
<evidence type="ECO:0000313" key="5">
    <source>
        <dbReference type="EMBL" id="KAA9160849.1"/>
    </source>
</evidence>
<accession>A0A5N0V330</accession>
<proteinExistence type="predicted"/>
<dbReference type="Pfam" id="PF00356">
    <property type="entry name" value="LacI"/>
    <property type="match status" value="1"/>
</dbReference>
<protein>
    <submittedName>
        <fullName evidence="5">LacI family DNA-binding transcriptional regulator</fullName>
    </submittedName>
</protein>
<keyword evidence="6" id="KW-1185">Reference proteome</keyword>
<feature type="domain" description="HTH lacI-type" evidence="4">
    <location>
        <begin position="9"/>
        <end position="64"/>
    </location>
</feature>
<evidence type="ECO:0000256" key="2">
    <source>
        <dbReference type="ARBA" id="ARBA00023125"/>
    </source>
</evidence>
<dbReference type="InterPro" id="IPR010982">
    <property type="entry name" value="Lambda_DNA-bd_dom_sf"/>
</dbReference>
<dbReference type="PANTHER" id="PTHR30146:SF138">
    <property type="entry name" value="TRANSCRIPTIONAL REGULATORY PROTEIN"/>
    <property type="match status" value="1"/>
</dbReference>
<dbReference type="GO" id="GO:0000976">
    <property type="term" value="F:transcription cis-regulatory region binding"/>
    <property type="evidence" value="ECO:0007669"/>
    <property type="project" value="TreeGrafter"/>
</dbReference>
<evidence type="ECO:0000259" key="4">
    <source>
        <dbReference type="PROSITE" id="PS50932"/>
    </source>
</evidence>
<comment type="caution">
    <text evidence="5">The sequence shown here is derived from an EMBL/GenBank/DDBJ whole genome shotgun (WGS) entry which is preliminary data.</text>
</comment>
<name>A0A5N0V330_9PSEU</name>